<feature type="chain" id="PRO_5027709649" evidence="1">
    <location>
        <begin position="19"/>
        <end position="524"/>
    </location>
</feature>
<gene>
    <name evidence="2" type="ORF">HELGO_WM24070</name>
</gene>
<dbReference type="EMBL" id="CACVAQ010000476">
    <property type="protein sequence ID" value="CAA6829260.1"/>
    <property type="molecule type" value="Genomic_DNA"/>
</dbReference>
<accession>A0A6S6UKH1</accession>
<evidence type="ECO:0000256" key="1">
    <source>
        <dbReference type="SAM" id="SignalP"/>
    </source>
</evidence>
<reference evidence="2" key="1">
    <citation type="submission" date="2020-01" db="EMBL/GenBank/DDBJ databases">
        <authorList>
            <person name="Meier V. D."/>
            <person name="Meier V D."/>
        </authorList>
    </citation>
    <scope>NUCLEOTIDE SEQUENCE</scope>
    <source>
        <strain evidence="2">HLG_WM_MAG_10</strain>
    </source>
</reference>
<feature type="signal peptide" evidence="1">
    <location>
        <begin position="1"/>
        <end position="18"/>
    </location>
</feature>
<protein>
    <submittedName>
        <fullName evidence="2">Uncharacterized protein</fullName>
    </submittedName>
</protein>
<keyword evidence="1" id="KW-0732">Signal</keyword>
<evidence type="ECO:0000313" key="2">
    <source>
        <dbReference type="EMBL" id="CAA6829260.1"/>
    </source>
</evidence>
<name>A0A6S6UKH1_9BACT</name>
<dbReference type="AlphaFoldDB" id="A0A6S6UKH1"/>
<organism evidence="2">
    <name type="scientific">uncultured Aureispira sp</name>
    <dbReference type="NCBI Taxonomy" id="1331704"/>
    <lineage>
        <taxon>Bacteria</taxon>
        <taxon>Pseudomonadati</taxon>
        <taxon>Bacteroidota</taxon>
        <taxon>Saprospiria</taxon>
        <taxon>Saprospirales</taxon>
        <taxon>Saprospiraceae</taxon>
        <taxon>Aureispira</taxon>
        <taxon>environmental samples</taxon>
    </lineage>
</organism>
<proteinExistence type="predicted"/>
<sequence length="524" mass="61618">MKKLSLYFLILFPILLSAQKSFDYKVSTPYKVIDAYHKYYFSDVEKEKMISVKIDRKFVYIQTFDANTLKEIKLEKFNDFPKKYSLSEIKKIQDKIYFFYTTWDKRAKIQQLFAREINFDKCSFVGPAKKIFELNERVYFSYLYAHSQDKILIQCRKKPEKVRDAINYDKIGLYIFDENLNQLVGNEVEMPYTEKQMDNIDYHVDREGNPYLLAKVRADGSNKDFLGKGKNKTVNYHLELIKINVKNKNIKITKIKLDEYQIASIWLYEGRDKSILCAGFYNKEDKSSKNADGVFLFKVNEDGLITDKKFYEIPVEILNQYEKKITQKKNNKKDKKDNAEFSSLVIRKLIVQSDNSILLVGEQYFVVQHTYTDSNGNTQTRSSYHYYDLLVTKIDAEGALAWMRKLPKRQVGSIGKGGMGVKHMSIDGNHYFVYLDNVKNMELTLNQRPTVHSDGRGGFLTAYRLNNETGNVEKVSIFNTLDIKEKYKLYDFQTKRMLPVSKNEFIVEFYKKQKEDVLVKIKIN</sequence>